<name>A0A6J5NT51_9CAUD</name>
<accession>A0A6J5NT51</accession>
<dbReference type="Pfam" id="PF05136">
    <property type="entry name" value="Phage_portal_2"/>
    <property type="match status" value="1"/>
</dbReference>
<feature type="region of interest" description="Disordered" evidence="1">
    <location>
        <begin position="484"/>
        <end position="513"/>
    </location>
</feature>
<gene>
    <name evidence="2" type="ORF">UFOVP785_14</name>
</gene>
<reference evidence="2" key="1">
    <citation type="submission" date="2020-04" db="EMBL/GenBank/DDBJ databases">
        <authorList>
            <person name="Chiriac C."/>
            <person name="Salcher M."/>
            <person name="Ghai R."/>
            <person name="Kavagutti S V."/>
        </authorList>
    </citation>
    <scope>NUCLEOTIDE SEQUENCE</scope>
</reference>
<evidence type="ECO:0000256" key="1">
    <source>
        <dbReference type="SAM" id="MobiDB-lite"/>
    </source>
</evidence>
<evidence type="ECO:0000313" key="2">
    <source>
        <dbReference type="EMBL" id="CAB4162133.1"/>
    </source>
</evidence>
<protein>
    <submittedName>
        <fullName evidence="2">Phage portal protein, lambda family</fullName>
    </submittedName>
</protein>
<feature type="compositionally biased region" description="Low complexity" evidence="1">
    <location>
        <begin position="487"/>
        <end position="513"/>
    </location>
</feature>
<dbReference type="GO" id="GO:0005198">
    <property type="term" value="F:structural molecule activity"/>
    <property type="evidence" value="ECO:0007669"/>
    <property type="project" value="InterPro"/>
</dbReference>
<organism evidence="2">
    <name type="scientific">uncultured Caudovirales phage</name>
    <dbReference type="NCBI Taxonomy" id="2100421"/>
    <lineage>
        <taxon>Viruses</taxon>
        <taxon>Duplodnaviria</taxon>
        <taxon>Heunggongvirae</taxon>
        <taxon>Uroviricota</taxon>
        <taxon>Caudoviricetes</taxon>
        <taxon>Peduoviridae</taxon>
        <taxon>Maltschvirus</taxon>
        <taxon>Maltschvirus maltsch</taxon>
    </lineage>
</organism>
<dbReference type="InterPro" id="IPR006429">
    <property type="entry name" value="Phage_lambda_portal"/>
</dbReference>
<dbReference type="EMBL" id="LR796736">
    <property type="protein sequence ID" value="CAB4162133.1"/>
    <property type="molecule type" value="Genomic_DNA"/>
</dbReference>
<dbReference type="GO" id="GO:0019068">
    <property type="term" value="P:virion assembly"/>
    <property type="evidence" value="ECO:0007669"/>
    <property type="project" value="InterPro"/>
</dbReference>
<proteinExistence type="predicted"/>
<sequence>MARHRRPKNKGNAPQAVVNTEADTEVVEYAQRISLEDLLEKVRLYEAAWDDADDSDWSPADALIGNDANYHQDILNIRYIARTVPYAQRAISLAQYYITTAGGPEVTLELKEEPVPKPGEELPEDETIKAAEDCWEKFCENNTWFSHDENIRRLWRDGELHLWRQAEQSKIRYVDPENLRDEQGSHYNAIETSPYDVIDVQSYTITRVNNDMQSKLTQPFLKVAKVDPKDYLHVKVGVDSHEKRGVSKLDGAMKALKLAAQMTENETKLRIAQSSITKITTVQGGTSAVRNILDATKSTSSSPYDNISQTNKMRAGTEQVLGKGTEVKYTHPDNNFSDAGPLINLLIKQIAASTGWSFAQLACDSSEGNLASMTISEGPVAEMVRSERCAYEKHLKKLYRWILEMDGIEVDWDKYEICFEFPQLQSMEPLKQAQIVTSGIMNETMSRSTGRTLMGLDSEYEEAEITKEKSSGLYNAGFNNQMGGLDNAQQSSTQNSAAAGANQNSGNNAQAAS</sequence>